<reference evidence="2 3" key="1">
    <citation type="submission" date="2024-07" db="EMBL/GenBank/DDBJ databases">
        <title>Section-level genome sequencing and comparative genomics of Aspergillus sections Usti and Cavernicolus.</title>
        <authorList>
            <consortium name="Lawrence Berkeley National Laboratory"/>
            <person name="Nybo J.L."/>
            <person name="Vesth T.C."/>
            <person name="Theobald S."/>
            <person name="Frisvad J.C."/>
            <person name="Larsen T.O."/>
            <person name="Kjaerboelling I."/>
            <person name="Rothschild-Mancinelli K."/>
            <person name="Lyhne E.K."/>
            <person name="Kogle M.E."/>
            <person name="Barry K."/>
            <person name="Clum A."/>
            <person name="Na H."/>
            <person name="Ledsgaard L."/>
            <person name="Lin J."/>
            <person name="Lipzen A."/>
            <person name="Kuo A."/>
            <person name="Riley R."/>
            <person name="Mondo S."/>
            <person name="Labutti K."/>
            <person name="Haridas S."/>
            <person name="Pangalinan J."/>
            <person name="Salamov A.A."/>
            <person name="Simmons B.A."/>
            <person name="Magnuson J.K."/>
            <person name="Chen J."/>
            <person name="Drula E."/>
            <person name="Henrissat B."/>
            <person name="Wiebenga A."/>
            <person name="Lubbers R.J."/>
            <person name="Gomes A.C."/>
            <person name="Makela M.R."/>
            <person name="Stajich J."/>
            <person name="Grigoriev I.V."/>
            <person name="Mortensen U.H."/>
            <person name="De Vries R.P."/>
            <person name="Baker S.E."/>
            <person name="Andersen M.R."/>
        </authorList>
    </citation>
    <scope>NUCLEOTIDE SEQUENCE [LARGE SCALE GENOMIC DNA]</scope>
    <source>
        <strain evidence="2 3">CBS 209.92</strain>
    </source>
</reference>
<gene>
    <name evidence="2" type="ORF">BJX66DRAFT_335564</name>
</gene>
<evidence type="ECO:0000313" key="3">
    <source>
        <dbReference type="Proteomes" id="UP001610563"/>
    </source>
</evidence>
<keyword evidence="3" id="KW-1185">Reference proteome</keyword>
<feature type="region of interest" description="Disordered" evidence="1">
    <location>
        <begin position="30"/>
        <end position="57"/>
    </location>
</feature>
<dbReference type="Proteomes" id="UP001610563">
    <property type="component" value="Unassembled WGS sequence"/>
</dbReference>
<name>A0ABR4GCT8_9EURO</name>
<comment type="caution">
    <text evidence="2">The sequence shown here is derived from an EMBL/GenBank/DDBJ whole genome shotgun (WGS) entry which is preliminary data.</text>
</comment>
<sequence>MPITWNAEGCTVPALHQRLFKLRREAGTAGSALGQPARSSLSTQSPSKTPKRLLSPKIPSPIEKAKKVHYVSDEDDDDAENCDAKFIKVEEDEKKVILDLAY</sequence>
<protein>
    <submittedName>
        <fullName evidence="2">Uncharacterized protein</fullName>
    </submittedName>
</protein>
<accession>A0ABR4GCT8</accession>
<organism evidence="2 3">
    <name type="scientific">Aspergillus keveii</name>
    <dbReference type="NCBI Taxonomy" id="714993"/>
    <lineage>
        <taxon>Eukaryota</taxon>
        <taxon>Fungi</taxon>
        <taxon>Dikarya</taxon>
        <taxon>Ascomycota</taxon>
        <taxon>Pezizomycotina</taxon>
        <taxon>Eurotiomycetes</taxon>
        <taxon>Eurotiomycetidae</taxon>
        <taxon>Eurotiales</taxon>
        <taxon>Aspergillaceae</taxon>
        <taxon>Aspergillus</taxon>
        <taxon>Aspergillus subgen. Nidulantes</taxon>
    </lineage>
</organism>
<feature type="compositionally biased region" description="Polar residues" evidence="1">
    <location>
        <begin position="37"/>
        <end position="48"/>
    </location>
</feature>
<dbReference type="EMBL" id="JBFTWV010000023">
    <property type="protein sequence ID" value="KAL2796843.1"/>
    <property type="molecule type" value="Genomic_DNA"/>
</dbReference>
<proteinExistence type="predicted"/>
<evidence type="ECO:0000313" key="2">
    <source>
        <dbReference type="EMBL" id="KAL2796843.1"/>
    </source>
</evidence>
<evidence type="ECO:0000256" key="1">
    <source>
        <dbReference type="SAM" id="MobiDB-lite"/>
    </source>
</evidence>